<dbReference type="RefSeq" id="WP_248342779.1">
    <property type="nucleotide sequence ID" value="NZ_AP025592.1"/>
</dbReference>
<feature type="transmembrane region" description="Helical" evidence="12">
    <location>
        <begin position="256"/>
        <end position="276"/>
    </location>
</feature>
<dbReference type="EMBL" id="AP025592">
    <property type="protein sequence ID" value="BDG10334.1"/>
    <property type="molecule type" value="Genomic_DNA"/>
</dbReference>
<evidence type="ECO:0000256" key="6">
    <source>
        <dbReference type="ARBA" id="ARBA00022692"/>
    </source>
</evidence>
<dbReference type="PANTHER" id="PTHR43141:SF5">
    <property type="entry name" value="CYTOCHROME BD-I UBIQUINOL OXIDASE SUBUNIT 2"/>
    <property type="match status" value="1"/>
</dbReference>
<evidence type="ECO:0000256" key="3">
    <source>
        <dbReference type="ARBA" id="ARBA00022448"/>
    </source>
</evidence>
<evidence type="ECO:0000256" key="4">
    <source>
        <dbReference type="ARBA" id="ARBA00022475"/>
    </source>
</evidence>
<dbReference type="InterPro" id="IPR003317">
    <property type="entry name" value="Cyt-d_oxidase_su2"/>
</dbReference>
<dbReference type="NCBIfam" id="TIGR00203">
    <property type="entry name" value="cydB"/>
    <property type="match status" value="1"/>
</dbReference>
<comment type="subcellular location">
    <subcellularLocation>
        <location evidence="1">Cell membrane</location>
        <topology evidence="1">Multi-pass membrane protein</topology>
    </subcellularLocation>
</comment>
<keyword evidence="10" id="KW-0408">Iron</keyword>
<organism evidence="13 14">
    <name type="scientific">Anaeromyxobacter paludicola</name>
    <dbReference type="NCBI Taxonomy" id="2918171"/>
    <lineage>
        <taxon>Bacteria</taxon>
        <taxon>Pseudomonadati</taxon>
        <taxon>Myxococcota</taxon>
        <taxon>Myxococcia</taxon>
        <taxon>Myxococcales</taxon>
        <taxon>Cystobacterineae</taxon>
        <taxon>Anaeromyxobacteraceae</taxon>
        <taxon>Anaeromyxobacter</taxon>
    </lineage>
</organism>
<dbReference type="Proteomes" id="UP001162734">
    <property type="component" value="Chromosome"/>
</dbReference>
<keyword evidence="4" id="KW-1003">Cell membrane</keyword>
<accession>A0ABM7XEM6</accession>
<keyword evidence="3" id="KW-0813">Transport</keyword>
<evidence type="ECO:0000256" key="11">
    <source>
        <dbReference type="ARBA" id="ARBA00023136"/>
    </source>
</evidence>
<dbReference type="PIRSF" id="PIRSF000267">
    <property type="entry name" value="Cyt_oxidse_sub2"/>
    <property type="match status" value="1"/>
</dbReference>
<evidence type="ECO:0000256" key="5">
    <source>
        <dbReference type="ARBA" id="ARBA00022617"/>
    </source>
</evidence>
<comment type="similarity">
    <text evidence="2">Belongs to the cytochrome ubiquinol oxidase subunit 2 family.</text>
</comment>
<reference evidence="14" key="1">
    <citation type="journal article" date="2022" name="Int. J. Syst. Evol. Microbiol.">
        <title>Anaeromyxobacter oryzae sp. nov., Anaeromyxobacter diazotrophicus sp. nov. and Anaeromyxobacter paludicola sp. nov., isolated from paddy soils.</title>
        <authorList>
            <person name="Itoh H."/>
            <person name="Xu Z."/>
            <person name="Mise K."/>
            <person name="Masuda Y."/>
            <person name="Ushijima N."/>
            <person name="Hayakawa C."/>
            <person name="Shiratori Y."/>
            <person name="Senoo K."/>
        </authorList>
    </citation>
    <scope>NUCLEOTIDE SEQUENCE [LARGE SCALE GENOMIC DNA]</scope>
    <source>
        <strain evidence="14">Red630</strain>
    </source>
</reference>
<feature type="transmembrane region" description="Helical" evidence="12">
    <location>
        <begin position="6"/>
        <end position="35"/>
    </location>
</feature>
<keyword evidence="7" id="KW-0479">Metal-binding</keyword>
<evidence type="ECO:0000256" key="9">
    <source>
        <dbReference type="ARBA" id="ARBA00022989"/>
    </source>
</evidence>
<evidence type="ECO:0000256" key="2">
    <source>
        <dbReference type="ARBA" id="ARBA00007543"/>
    </source>
</evidence>
<feature type="transmembrane region" description="Helical" evidence="12">
    <location>
        <begin position="157"/>
        <end position="179"/>
    </location>
</feature>
<feature type="transmembrane region" description="Helical" evidence="12">
    <location>
        <begin position="228"/>
        <end position="244"/>
    </location>
</feature>
<keyword evidence="9 12" id="KW-1133">Transmembrane helix</keyword>
<feature type="transmembrane region" description="Helical" evidence="12">
    <location>
        <begin position="191"/>
        <end position="216"/>
    </location>
</feature>
<keyword evidence="11 12" id="KW-0472">Membrane</keyword>
<feature type="transmembrane region" description="Helical" evidence="12">
    <location>
        <begin position="304"/>
        <end position="327"/>
    </location>
</feature>
<protein>
    <submittedName>
        <fullName evidence="13">Cytochrome D oxidase subunit I</fullName>
    </submittedName>
</protein>
<proteinExistence type="inferred from homology"/>
<evidence type="ECO:0000256" key="10">
    <source>
        <dbReference type="ARBA" id="ARBA00023004"/>
    </source>
</evidence>
<name>A0ABM7XEM6_9BACT</name>
<evidence type="ECO:0000256" key="12">
    <source>
        <dbReference type="SAM" id="Phobius"/>
    </source>
</evidence>
<keyword evidence="5" id="KW-0349">Heme</keyword>
<evidence type="ECO:0000313" key="13">
    <source>
        <dbReference type="EMBL" id="BDG10334.1"/>
    </source>
</evidence>
<evidence type="ECO:0000313" key="14">
    <source>
        <dbReference type="Proteomes" id="UP001162734"/>
    </source>
</evidence>
<keyword evidence="14" id="KW-1185">Reference proteome</keyword>
<evidence type="ECO:0000256" key="1">
    <source>
        <dbReference type="ARBA" id="ARBA00004651"/>
    </source>
</evidence>
<keyword evidence="8" id="KW-0249">Electron transport</keyword>
<evidence type="ECO:0000256" key="7">
    <source>
        <dbReference type="ARBA" id="ARBA00022723"/>
    </source>
</evidence>
<feature type="transmembrane region" description="Helical" evidence="12">
    <location>
        <begin position="81"/>
        <end position="101"/>
    </location>
</feature>
<feature type="transmembrane region" description="Helical" evidence="12">
    <location>
        <begin position="113"/>
        <end position="137"/>
    </location>
</feature>
<gene>
    <name evidence="13" type="primary">cydB_2</name>
    <name evidence="13" type="ORF">AMPC_34470</name>
</gene>
<dbReference type="Pfam" id="PF02322">
    <property type="entry name" value="Cyt_bd_oxida_II"/>
    <property type="match status" value="1"/>
</dbReference>
<evidence type="ECO:0000256" key="8">
    <source>
        <dbReference type="ARBA" id="ARBA00022982"/>
    </source>
</evidence>
<dbReference type="PANTHER" id="PTHR43141">
    <property type="entry name" value="CYTOCHROME BD2 SUBUNIT II"/>
    <property type="match status" value="1"/>
</dbReference>
<keyword evidence="6 12" id="KW-0812">Transmembrane</keyword>
<sequence>MDLNTTWFLLVGVLISGYAVLDGFDLGVGILHLFAKSDAERDVHVGAIGPVWDGNEVWLLTGGGALFAAFPVVYATIFSGYYLALMLLLVALILRAVAMEFRHNVEAPAWRRAFDWAFGVGSLLPAILFGVAVGNVLRGVPLTPEHEWAGSFLGLLNPYAVLIGLVSLAMFVMHGALYLRMKSEGALHERMGKVAVGAWIAFLAVYALATVATFFVSPFLFEKATSNPAFWGLLLLLAGGLATIPRATRAGRSGTAFLASSVVIVSAIFLAAVSLFPRLVPSLGGLENSLDIYNSASSPKTQGVMLVIALLGMPLVLAYTAAVYRIFRGKVRPGHAYGEEPSAAERAGARAAR</sequence>